<dbReference type="InterPro" id="IPR007110">
    <property type="entry name" value="Ig-like_dom"/>
</dbReference>
<keyword evidence="4" id="KW-0325">Glycoprotein</keyword>
<dbReference type="PANTHER" id="PTHR12080:SF121">
    <property type="entry name" value="IG-LIKE DOMAIN-CONTAINING PROTEIN-RELATED"/>
    <property type="match status" value="1"/>
</dbReference>
<gene>
    <name evidence="6" type="ORF">GDO54_015335</name>
</gene>
<dbReference type="AlphaFoldDB" id="A0AAV2ZXP3"/>
<dbReference type="InterPro" id="IPR013106">
    <property type="entry name" value="Ig_V-set"/>
</dbReference>
<dbReference type="InterPro" id="IPR013783">
    <property type="entry name" value="Ig-like_fold"/>
</dbReference>
<dbReference type="EMBL" id="DYDO01000008">
    <property type="protein sequence ID" value="DBA19504.1"/>
    <property type="molecule type" value="Genomic_DNA"/>
</dbReference>
<feature type="domain" description="Ig-like" evidence="5">
    <location>
        <begin position="93"/>
        <end position="174"/>
    </location>
</feature>
<dbReference type="PROSITE" id="PS50835">
    <property type="entry name" value="IG_LIKE"/>
    <property type="match status" value="2"/>
</dbReference>
<dbReference type="SUPFAM" id="SSF48726">
    <property type="entry name" value="Immunoglobulin"/>
    <property type="match status" value="1"/>
</dbReference>
<feature type="domain" description="Ig-like" evidence="5">
    <location>
        <begin position="1"/>
        <end position="87"/>
    </location>
</feature>
<dbReference type="Gene3D" id="2.60.40.10">
    <property type="entry name" value="Immunoglobulins"/>
    <property type="match status" value="2"/>
</dbReference>
<dbReference type="Proteomes" id="UP001181693">
    <property type="component" value="Unassembled WGS sequence"/>
</dbReference>
<evidence type="ECO:0000259" key="5">
    <source>
        <dbReference type="PROSITE" id="PS50835"/>
    </source>
</evidence>
<dbReference type="InterPro" id="IPR015631">
    <property type="entry name" value="CD2/SLAM_rcpt"/>
</dbReference>
<dbReference type="PANTHER" id="PTHR12080">
    <property type="entry name" value="SIGNALING LYMPHOCYTIC ACTIVATION MOLECULE"/>
    <property type="match status" value="1"/>
</dbReference>
<evidence type="ECO:0000256" key="1">
    <source>
        <dbReference type="ARBA" id="ARBA00004370"/>
    </source>
</evidence>
<dbReference type="GO" id="GO:0016020">
    <property type="term" value="C:membrane"/>
    <property type="evidence" value="ECO:0007669"/>
    <property type="project" value="UniProtKB-SubCell"/>
</dbReference>
<sequence length="232" mass="26884">MSIQQKWSLPMSSVVWHLKTNRKKIKIVEYENNTLTFHHPQFKNRLQLSNNATQLHIRKLRMEDSGNYMCTVTLKNHEMHETSFKLVVYDPVPVPTLITELSKGTSDRYFVTLRCSVPTNLPPVLYMWKYGYKDSDYQLSSNTEDTIQVSLQPESGDMEVICIVHNPADQKNSSVYLHHDGLFNEHSISFKTGKTYHREVVQGLLTLKEKHCAKYLPLTGNIIMWVKNPTSV</sequence>
<keyword evidence="2" id="KW-0732">Signal</keyword>
<evidence type="ECO:0000313" key="7">
    <source>
        <dbReference type="Proteomes" id="UP001181693"/>
    </source>
</evidence>
<name>A0AAV2ZXP3_PYXAD</name>
<protein>
    <recommendedName>
        <fullName evidence="5">Ig-like domain-containing protein</fullName>
    </recommendedName>
</protein>
<comment type="caution">
    <text evidence="6">The sequence shown here is derived from an EMBL/GenBank/DDBJ whole genome shotgun (WGS) entry which is preliminary data.</text>
</comment>
<keyword evidence="7" id="KW-1185">Reference proteome</keyword>
<comment type="subcellular location">
    <subcellularLocation>
        <location evidence="1">Membrane</location>
    </subcellularLocation>
</comment>
<dbReference type="Pfam" id="PF07686">
    <property type="entry name" value="V-set"/>
    <property type="match status" value="1"/>
</dbReference>
<keyword evidence="3" id="KW-0472">Membrane</keyword>
<proteinExistence type="predicted"/>
<evidence type="ECO:0000313" key="6">
    <source>
        <dbReference type="EMBL" id="DBA19504.1"/>
    </source>
</evidence>
<evidence type="ECO:0000256" key="3">
    <source>
        <dbReference type="ARBA" id="ARBA00023136"/>
    </source>
</evidence>
<organism evidence="6 7">
    <name type="scientific">Pyxicephalus adspersus</name>
    <name type="common">African bullfrog</name>
    <dbReference type="NCBI Taxonomy" id="30357"/>
    <lineage>
        <taxon>Eukaryota</taxon>
        <taxon>Metazoa</taxon>
        <taxon>Chordata</taxon>
        <taxon>Craniata</taxon>
        <taxon>Vertebrata</taxon>
        <taxon>Euteleostomi</taxon>
        <taxon>Amphibia</taxon>
        <taxon>Batrachia</taxon>
        <taxon>Anura</taxon>
        <taxon>Neobatrachia</taxon>
        <taxon>Ranoidea</taxon>
        <taxon>Pyxicephalidae</taxon>
        <taxon>Pyxicephalinae</taxon>
        <taxon>Pyxicephalus</taxon>
    </lineage>
</organism>
<evidence type="ECO:0000256" key="4">
    <source>
        <dbReference type="ARBA" id="ARBA00023180"/>
    </source>
</evidence>
<accession>A0AAV2ZXP3</accession>
<reference evidence="6" key="1">
    <citation type="thesis" date="2020" institute="ProQuest LLC" country="789 East Eisenhower Parkway, Ann Arbor, MI, USA">
        <title>Comparative Genomics and Chromosome Evolution.</title>
        <authorList>
            <person name="Mudd A.B."/>
        </authorList>
    </citation>
    <scope>NUCLEOTIDE SEQUENCE</scope>
    <source>
        <strain evidence="6">1538</strain>
        <tissue evidence="6">Blood</tissue>
    </source>
</reference>
<dbReference type="InterPro" id="IPR036179">
    <property type="entry name" value="Ig-like_dom_sf"/>
</dbReference>
<evidence type="ECO:0000256" key="2">
    <source>
        <dbReference type="ARBA" id="ARBA00022729"/>
    </source>
</evidence>